<dbReference type="InParanoid" id="G0MJU3"/>
<evidence type="ECO:0000313" key="2">
    <source>
        <dbReference type="EMBL" id="EGT32451.1"/>
    </source>
</evidence>
<protein>
    <submittedName>
        <fullName evidence="2">Uncharacterized protein</fullName>
    </submittedName>
</protein>
<feature type="region of interest" description="Disordered" evidence="1">
    <location>
        <begin position="75"/>
        <end position="95"/>
    </location>
</feature>
<dbReference type="Proteomes" id="UP000008068">
    <property type="component" value="Unassembled WGS sequence"/>
</dbReference>
<accession>G0MJU3</accession>
<feature type="region of interest" description="Disordered" evidence="1">
    <location>
        <begin position="201"/>
        <end position="231"/>
    </location>
</feature>
<evidence type="ECO:0000256" key="1">
    <source>
        <dbReference type="SAM" id="MobiDB-lite"/>
    </source>
</evidence>
<feature type="region of interest" description="Disordered" evidence="1">
    <location>
        <begin position="119"/>
        <end position="147"/>
    </location>
</feature>
<dbReference type="EMBL" id="GL379797">
    <property type="protein sequence ID" value="EGT32451.1"/>
    <property type="molecule type" value="Genomic_DNA"/>
</dbReference>
<gene>
    <name evidence="2" type="ORF">CAEBREN_15088</name>
</gene>
<dbReference type="AlphaFoldDB" id="G0MJU3"/>
<organism evidence="3">
    <name type="scientific">Caenorhabditis brenneri</name>
    <name type="common">Nematode worm</name>
    <dbReference type="NCBI Taxonomy" id="135651"/>
    <lineage>
        <taxon>Eukaryota</taxon>
        <taxon>Metazoa</taxon>
        <taxon>Ecdysozoa</taxon>
        <taxon>Nematoda</taxon>
        <taxon>Chromadorea</taxon>
        <taxon>Rhabditida</taxon>
        <taxon>Rhabditina</taxon>
        <taxon>Rhabditomorpha</taxon>
        <taxon>Rhabditoidea</taxon>
        <taxon>Rhabditidae</taxon>
        <taxon>Peloderinae</taxon>
        <taxon>Caenorhabditis</taxon>
    </lineage>
</organism>
<evidence type="ECO:0000313" key="3">
    <source>
        <dbReference type="Proteomes" id="UP000008068"/>
    </source>
</evidence>
<reference evidence="3" key="1">
    <citation type="submission" date="2011-07" db="EMBL/GenBank/DDBJ databases">
        <authorList>
            <consortium name="Caenorhabditis brenneri Sequencing and Analysis Consortium"/>
            <person name="Wilson R.K."/>
        </authorList>
    </citation>
    <scope>NUCLEOTIDE SEQUENCE [LARGE SCALE GENOMIC DNA]</scope>
    <source>
        <strain evidence="3">PB2801</strain>
    </source>
</reference>
<name>G0MJU3_CAEBE</name>
<feature type="compositionally biased region" description="Basic and acidic residues" evidence="1">
    <location>
        <begin position="133"/>
        <end position="142"/>
    </location>
</feature>
<sequence>MMNDYVKTIPLEQKLQADSLERPRLKIDIRSEKSAASLGLFLQLENSQIREAPFGFKSLGEISLSEVRRLLGIHQQESPSTSSQHEEAAPLPIEPTQEVMKELTSSKTTTMLADENLKAEASYCSPENSSEGGRTDDVDSSRSDASLPVVKQQVKTLSERFDEFYGSKNDLDFCRSKRAHKLKKTLREVTELLKKTIARASRDGKGCSDGPEGSRIEMVNGSRRAGGAVLG</sequence>
<keyword evidence="3" id="KW-1185">Reference proteome</keyword>
<dbReference type="HOGENOM" id="CLU_1200731_0_0_1"/>
<proteinExistence type="predicted"/>